<protein>
    <recommendedName>
        <fullName evidence="4 13">Acetolactate synthase</fullName>
        <ecNumber evidence="4 13">2.2.1.6</ecNumber>
    </recommendedName>
</protein>
<dbReference type="InterPro" id="IPR039368">
    <property type="entry name" value="AHAS_TPP"/>
</dbReference>
<accession>A0A8T2RBS4</accession>
<dbReference type="GO" id="GO:0050660">
    <property type="term" value="F:flavin adenine dinucleotide binding"/>
    <property type="evidence" value="ECO:0007669"/>
    <property type="project" value="InterPro"/>
</dbReference>
<keyword evidence="18" id="KW-1185">Reference proteome</keyword>
<dbReference type="SUPFAM" id="SSF52518">
    <property type="entry name" value="Thiamin diphosphate-binding fold (THDP-binding)"/>
    <property type="match status" value="2"/>
</dbReference>
<comment type="cofactor">
    <cofactor evidence="13">
        <name>thiamine diphosphate</name>
        <dbReference type="ChEBI" id="CHEBI:58937"/>
    </cofactor>
    <text evidence="13">Binds 1 thiamine pyrophosphate per subunit.</text>
</comment>
<dbReference type="Proteomes" id="UP000825935">
    <property type="component" value="Chromosome 28"/>
</dbReference>
<name>A0A8T2RBS4_CERRI</name>
<dbReference type="OrthoDB" id="16262at2759"/>
<sequence>MALTMSQAFCGHASSSQISYIVSVASQVTISGEQHCGKCFFSAVPCVPRDFHGTWNPRYISIEKPQFRFRCALKDPAESNFFTATANVQTLELPLAPEKGAFKSRFADDEPRKGSDILVEALEREGVTDVFAYPGGASMEIHQALTRSNTIRNVLCRHEQGEVFAAEGYARASGKVGVCIATSGPGATNLVTGLADALLDSTPIVAITGQVPRRMIGTDAFQETPIVEVTRSITKHNYLILNIEDIPRVIREAFFLAASGRPGPVLVDIPKDVQQQMSIPDWGQPMKLHGYLERLPKPPLFSQLEQIIRLIVGSRRPVIYCGGGCMNSSKELREFVDLTGIPVTTTFMGLGVFPSSDDRCLRMLGMHGTVYANYSVDKADLLLAFGVRFDDRVTGKLETFASRASIVHIDLDPAEIGKNKQPHVSLCADVQLALQGINHLIKSQNLSFDFSAWMKELNEQKTKWPLSYPQDEDFISPQEAIEVLYDVTQGNAIIATGVGQHQMWAAQWFKYDKPRQWLSSGGLGSMGFGLPAALGAAVTNPGVPVVDIDGDGSFLMNVQELATICVEQLPVKIMILNNQHLGMVVQWEDRFYKGNRAHTYLGDPRNEEAIFPDFLKMAEGCKIPSARVKRKSDLRSAIELMLETPGPYLLDVIVPHQEHVLPMIPSGGSFNDIITEGDGRRIY</sequence>
<dbReference type="InterPro" id="IPR012001">
    <property type="entry name" value="Thiamin_PyroP_enz_TPP-bd_dom"/>
</dbReference>
<comment type="cofactor">
    <cofactor evidence="13">
        <name>Mg(2+)</name>
        <dbReference type="ChEBI" id="CHEBI:18420"/>
    </cofactor>
    <text evidence="13">Binds 1 Mg(2+) ion per subunit.</text>
</comment>
<dbReference type="CDD" id="cd02015">
    <property type="entry name" value="TPP_AHAS"/>
    <property type="match status" value="1"/>
</dbReference>
<evidence type="ECO:0000256" key="12">
    <source>
        <dbReference type="ARBA" id="ARBA00048670"/>
    </source>
</evidence>
<dbReference type="Pfam" id="PF00205">
    <property type="entry name" value="TPP_enzyme_M"/>
    <property type="match status" value="1"/>
</dbReference>
<feature type="domain" description="Thiamine pyrophosphate enzyme N-terminal TPP-binding" evidence="16">
    <location>
        <begin position="113"/>
        <end position="223"/>
    </location>
</feature>
<dbReference type="OMA" id="WREPRSF"/>
<evidence type="ECO:0000259" key="16">
    <source>
        <dbReference type="Pfam" id="PF02776"/>
    </source>
</evidence>
<dbReference type="PANTHER" id="PTHR18968">
    <property type="entry name" value="THIAMINE PYROPHOSPHATE ENZYMES"/>
    <property type="match status" value="1"/>
</dbReference>
<keyword evidence="7 13" id="KW-0808">Transferase</keyword>
<dbReference type="GO" id="GO:0009099">
    <property type="term" value="P:L-valine biosynthetic process"/>
    <property type="evidence" value="ECO:0007669"/>
    <property type="project" value="TreeGrafter"/>
</dbReference>
<keyword evidence="10 13" id="KW-0786">Thiamine pyrophosphate</keyword>
<evidence type="ECO:0000256" key="4">
    <source>
        <dbReference type="ARBA" id="ARBA00013145"/>
    </source>
</evidence>
<dbReference type="InterPro" id="IPR012846">
    <property type="entry name" value="Acetolactate_synth_lsu"/>
</dbReference>
<evidence type="ECO:0000256" key="7">
    <source>
        <dbReference type="ARBA" id="ARBA00022679"/>
    </source>
</evidence>
<dbReference type="GO" id="GO:0003984">
    <property type="term" value="F:acetolactate synthase activity"/>
    <property type="evidence" value="ECO:0007669"/>
    <property type="project" value="UniProtKB-EC"/>
</dbReference>
<feature type="domain" description="Thiamine pyrophosphate enzyme central" evidence="14">
    <location>
        <begin position="304"/>
        <end position="436"/>
    </location>
</feature>
<dbReference type="GO" id="GO:0009635">
    <property type="term" value="P:response to herbicide"/>
    <property type="evidence" value="ECO:0007669"/>
    <property type="project" value="UniProtKB-KW"/>
</dbReference>
<evidence type="ECO:0000256" key="11">
    <source>
        <dbReference type="ARBA" id="ARBA00023304"/>
    </source>
</evidence>
<dbReference type="CDD" id="cd07035">
    <property type="entry name" value="TPP_PYR_POX_like"/>
    <property type="match status" value="1"/>
</dbReference>
<comment type="caution">
    <text evidence="17">The sequence shown here is derived from an EMBL/GenBank/DDBJ whole genome shotgun (WGS) entry which is preliminary data.</text>
</comment>
<dbReference type="SUPFAM" id="SSF52467">
    <property type="entry name" value="DHS-like NAD/FAD-binding domain"/>
    <property type="match status" value="1"/>
</dbReference>
<dbReference type="Gene3D" id="3.40.50.1220">
    <property type="entry name" value="TPP-binding domain"/>
    <property type="match status" value="1"/>
</dbReference>
<evidence type="ECO:0000256" key="8">
    <source>
        <dbReference type="ARBA" id="ARBA00022723"/>
    </source>
</evidence>
<evidence type="ECO:0000259" key="15">
    <source>
        <dbReference type="Pfam" id="PF02775"/>
    </source>
</evidence>
<dbReference type="InterPro" id="IPR029061">
    <property type="entry name" value="THDP-binding"/>
</dbReference>
<dbReference type="PROSITE" id="PS00187">
    <property type="entry name" value="TPP_ENZYMES"/>
    <property type="match status" value="1"/>
</dbReference>
<keyword evidence="9 13" id="KW-0460">Magnesium</keyword>
<dbReference type="AlphaFoldDB" id="A0A8T2RBS4"/>
<dbReference type="InterPro" id="IPR045229">
    <property type="entry name" value="TPP_enz"/>
</dbReference>
<keyword evidence="11 13" id="KW-0100">Branched-chain amino acid biosynthesis</keyword>
<reference evidence="17" key="1">
    <citation type="submission" date="2021-08" db="EMBL/GenBank/DDBJ databases">
        <title>WGS assembly of Ceratopteris richardii.</title>
        <authorList>
            <person name="Marchant D.B."/>
            <person name="Chen G."/>
            <person name="Jenkins J."/>
            <person name="Shu S."/>
            <person name="Leebens-Mack J."/>
            <person name="Grimwood J."/>
            <person name="Schmutz J."/>
            <person name="Soltis P."/>
            <person name="Soltis D."/>
            <person name="Chen Z.-H."/>
        </authorList>
    </citation>
    <scope>NUCLEOTIDE SEQUENCE</scope>
    <source>
        <strain evidence="17">Whitten #5841</strain>
        <tissue evidence="17">Leaf</tissue>
    </source>
</reference>
<dbReference type="NCBIfam" id="TIGR00118">
    <property type="entry name" value="acolac_lg"/>
    <property type="match status" value="1"/>
</dbReference>
<dbReference type="InterPro" id="IPR000399">
    <property type="entry name" value="TPP-bd_CS"/>
</dbReference>
<dbReference type="GO" id="GO:0000287">
    <property type="term" value="F:magnesium ion binding"/>
    <property type="evidence" value="ECO:0007669"/>
    <property type="project" value="UniProtKB-UniRule"/>
</dbReference>
<dbReference type="EC" id="2.2.1.6" evidence="4 13"/>
<proteinExistence type="inferred from homology"/>
<evidence type="ECO:0000256" key="6">
    <source>
        <dbReference type="ARBA" id="ARBA00022646"/>
    </source>
</evidence>
<evidence type="ECO:0000259" key="14">
    <source>
        <dbReference type="Pfam" id="PF00205"/>
    </source>
</evidence>
<dbReference type="InterPro" id="IPR011766">
    <property type="entry name" value="TPP_enzyme_TPP-bd"/>
</dbReference>
<dbReference type="Gene3D" id="3.40.50.970">
    <property type="match status" value="2"/>
</dbReference>
<comment type="similarity">
    <text evidence="3 13">Belongs to the TPP enzyme family.</text>
</comment>
<keyword evidence="5 13" id="KW-0028">Amino-acid biosynthesis</keyword>
<comment type="pathway">
    <text evidence="2 13">Amino-acid biosynthesis; L-valine biosynthesis; L-valine from pyruvate: step 1/4.</text>
</comment>
<gene>
    <name evidence="17" type="ORF">KP509_28G025900</name>
</gene>
<dbReference type="EMBL" id="CM035433">
    <property type="protein sequence ID" value="KAH7293440.1"/>
    <property type="molecule type" value="Genomic_DNA"/>
</dbReference>
<dbReference type="Pfam" id="PF02776">
    <property type="entry name" value="TPP_enzyme_N"/>
    <property type="match status" value="1"/>
</dbReference>
<dbReference type="Pfam" id="PF02775">
    <property type="entry name" value="TPP_enzyme_C"/>
    <property type="match status" value="1"/>
</dbReference>
<dbReference type="PANTHER" id="PTHR18968:SF13">
    <property type="entry name" value="ACETOLACTATE SYNTHASE CATALYTIC SUBUNIT, MITOCHONDRIAL"/>
    <property type="match status" value="1"/>
</dbReference>
<evidence type="ECO:0000256" key="9">
    <source>
        <dbReference type="ARBA" id="ARBA00022842"/>
    </source>
</evidence>
<organism evidence="17 18">
    <name type="scientific">Ceratopteris richardii</name>
    <name type="common">Triangle waterfern</name>
    <dbReference type="NCBI Taxonomy" id="49495"/>
    <lineage>
        <taxon>Eukaryota</taxon>
        <taxon>Viridiplantae</taxon>
        <taxon>Streptophyta</taxon>
        <taxon>Embryophyta</taxon>
        <taxon>Tracheophyta</taxon>
        <taxon>Polypodiopsida</taxon>
        <taxon>Polypodiidae</taxon>
        <taxon>Polypodiales</taxon>
        <taxon>Pteridineae</taxon>
        <taxon>Pteridaceae</taxon>
        <taxon>Parkerioideae</taxon>
        <taxon>Ceratopteris</taxon>
    </lineage>
</organism>
<evidence type="ECO:0000256" key="3">
    <source>
        <dbReference type="ARBA" id="ARBA00007812"/>
    </source>
</evidence>
<evidence type="ECO:0000313" key="18">
    <source>
        <dbReference type="Proteomes" id="UP000825935"/>
    </source>
</evidence>
<dbReference type="GO" id="GO:0030976">
    <property type="term" value="F:thiamine pyrophosphate binding"/>
    <property type="evidence" value="ECO:0007669"/>
    <property type="project" value="UniProtKB-UniRule"/>
</dbReference>
<dbReference type="InterPro" id="IPR012000">
    <property type="entry name" value="Thiamin_PyroP_enz_cen_dom"/>
</dbReference>
<dbReference type="GO" id="GO:0009097">
    <property type="term" value="P:isoleucine biosynthetic process"/>
    <property type="evidence" value="ECO:0007669"/>
    <property type="project" value="TreeGrafter"/>
</dbReference>
<comment type="pathway">
    <text evidence="1 13">Amino-acid biosynthesis; L-isoleucine biosynthesis; L-isoleucine from 2-oxobutanoate: step 1/4.</text>
</comment>
<evidence type="ECO:0000256" key="1">
    <source>
        <dbReference type="ARBA" id="ARBA00004974"/>
    </source>
</evidence>
<comment type="catalytic activity">
    <reaction evidence="12 13">
        <text>2 pyruvate + H(+) = (2S)-2-acetolactate + CO2</text>
        <dbReference type="Rhea" id="RHEA:25249"/>
        <dbReference type="ChEBI" id="CHEBI:15361"/>
        <dbReference type="ChEBI" id="CHEBI:15378"/>
        <dbReference type="ChEBI" id="CHEBI:16526"/>
        <dbReference type="ChEBI" id="CHEBI:58476"/>
        <dbReference type="EC" id="2.2.1.6"/>
    </reaction>
</comment>
<evidence type="ECO:0000256" key="10">
    <source>
        <dbReference type="ARBA" id="ARBA00023052"/>
    </source>
</evidence>
<evidence type="ECO:0000256" key="2">
    <source>
        <dbReference type="ARBA" id="ARBA00005025"/>
    </source>
</evidence>
<dbReference type="FunFam" id="3.40.50.1220:FF:000008">
    <property type="entry name" value="Acetolactate synthase"/>
    <property type="match status" value="1"/>
</dbReference>
<evidence type="ECO:0000256" key="13">
    <source>
        <dbReference type="RuleBase" id="RU003591"/>
    </source>
</evidence>
<dbReference type="FunFam" id="3.40.50.970:FF:000007">
    <property type="entry name" value="Acetolactate synthase"/>
    <property type="match status" value="1"/>
</dbReference>
<dbReference type="InterPro" id="IPR029035">
    <property type="entry name" value="DHS-like_NAD/FAD-binding_dom"/>
</dbReference>
<keyword evidence="8 13" id="KW-0479">Metal-binding</keyword>
<evidence type="ECO:0000313" key="17">
    <source>
        <dbReference type="EMBL" id="KAH7293440.1"/>
    </source>
</evidence>
<keyword evidence="6" id="KW-0359">Herbicide resistance</keyword>
<feature type="domain" description="Thiamine pyrophosphate enzyme TPP-binding" evidence="15">
    <location>
        <begin position="497"/>
        <end position="652"/>
    </location>
</feature>
<dbReference type="GO" id="GO:0005948">
    <property type="term" value="C:acetolactate synthase complex"/>
    <property type="evidence" value="ECO:0007669"/>
    <property type="project" value="TreeGrafter"/>
</dbReference>
<evidence type="ECO:0000256" key="5">
    <source>
        <dbReference type="ARBA" id="ARBA00022605"/>
    </source>
</evidence>